<dbReference type="Gene3D" id="1.10.10.10">
    <property type="entry name" value="Winged helix-like DNA-binding domain superfamily/Winged helix DNA-binding domain"/>
    <property type="match status" value="1"/>
</dbReference>
<dbReference type="InterPro" id="IPR058163">
    <property type="entry name" value="LysR-type_TF_proteobact-type"/>
</dbReference>
<gene>
    <name evidence="6" type="ORF">GCM10008964_11160</name>
</gene>
<protein>
    <submittedName>
        <fullName evidence="6">LysR family transcriptional regulator</fullName>
    </submittedName>
</protein>
<comment type="similarity">
    <text evidence="1">Belongs to the LysR transcriptional regulatory family.</text>
</comment>
<comment type="caution">
    <text evidence="6">The sequence shown here is derived from an EMBL/GenBank/DDBJ whole genome shotgun (WGS) entry which is preliminary data.</text>
</comment>
<dbReference type="SUPFAM" id="SSF46785">
    <property type="entry name" value="Winged helix' DNA-binding domain"/>
    <property type="match status" value="1"/>
</dbReference>
<name>A0ABP3D2X7_9GAMM</name>
<reference evidence="7" key="1">
    <citation type="journal article" date="2019" name="Int. J. Syst. Evol. Microbiol.">
        <title>The Global Catalogue of Microorganisms (GCM) 10K type strain sequencing project: providing services to taxonomists for standard genome sequencing and annotation.</title>
        <authorList>
            <consortium name="The Broad Institute Genomics Platform"/>
            <consortium name="The Broad Institute Genome Sequencing Center for Infectious Disease"/>
            <person name="Wu L."/>
            <person name="Ma J."/>
        </authorList>
    </citation>
    <scope>NUCLEOTIDE SEQUENCE [LARGE SCALE GENOMIC DNA]</scope>
    <source>
        <strain evidence="7">JCM 6886</strain>
    </source>
</reference>
<dbReference type="Gene3D" id="3.40.190.290">
    <property type="match status" value="1"/>
</dbReference>
<evidence type="ECO:0000259" key="5">
    <source>
        <dbReference type="PROSITE" id="PS50931"/>
    </source>
</evidence>
<dbReference type="PANTHER" id="PTHR30537:SF72">
    <property type="entry name" value="LYSR FAMILY TRANSCRIPTIONAL REGULATOR"/>
    <property type="match status" value="1"/>
</dbReference>
<dbReference type="InterPro" id="IPR005119">
    <property type="entry name" value="LysR_subst-bd"/>
</dbReference>
<keyword evidence="2" id="KW-0805">Transcription regulation</keyword>
<keyword evidence="7" id="KW-1185">Reference proteome</keyword>
<evidence type="ECO:0000256" key="4">
    <source>
        <dbReference type="ARBA" id="ARBA00023163"/>
    </source>
</evidence>
<dbReference type="InterPro" id="IPR036390">
    <property type="entry name" value="WH_DNA-bd_sf"/>
</dbReference>
<proteinExistence type="inferred from homology"/>
<dbReference type="InterPro" id="IPR000847">
    <property type="entry name" value="LysR_HTH_N"/>
</dbReference>
<dbReference type="Pfam" id="PF03466">
    <property type="entry name" value="LysR_substrate"/>
    <property type="match status" value="1"/>
</dbReference>
<dbReference type="RefSeq" id="WP_286304415.1">
    <property type="nucleotide sequence ID" value="NZ_AP027741.1"/>
</dbReference>
<dbReference type="PROSITE" id="PS50931">
    <property type="entry name" value="HTH_LYSR"/>
    <property type="match status" value="1"/>
</dbReference>
<dbReference type="EMBL" id="BAAADG010000004">
    <property type="protein sequence ID" value="GAA0221459.1"/>
    <property type="molecule type" value="Genomic_DNA"/>
</dbReference>
<evidence type="ECO:0000313" key="6">
    <source>
        <dbReference type="EMBL" id="GAA0221459.1"/>
    </source>
</evidence>
<accession>A0ABP3D2X7</accession>
<evidence type="ECO:0000256" key="1">
    <source>
        <dbReference type="ARBA" id="ARBA00009437"/>
    </source>
</evidence>
<dbReference type="InterPro" id="IPR036388">
    <property type="entry name" value="WH-like_DNA-bd_sf"/>
</dbReference>
<sequence length="313" mass="35253">MDKFESMKRFVTVAQVGSFTRATEMLGLPKSSVSASIKSLEQQINTRLLQRSTRQINLTRDGERYLTKCLSILEQVDSLDSEFQQPSLISGCLHVDMPSRFAANILLPHLNSWYERYPDISIKLRCNDQRADLIKDGVDCVIRAGHLGDSELVAMPLTQLTVINCVSADYAEKYGKPQSVNDLAHHYLIDYAQNLQTQTAVFEHIAQHHLQLVEMKSRLQVNNTDAYLYACLSGLGIAQLPAMSAEPYLARGELVEILPDYPAPVIPLSIIYASRRQVPKRLSLFMAWLQELTNNAVKTNLIMQARSRQSATK</sequence>
<feature type="domain" description="HTH lysR-type" evidence="5">
    <location>
        <begin position="1"/>
        <end position="59"/>
    </location>
</feature>
<dbReference type="Pfam" id="PF00126">
    <property type="entry name" value="HTH_1"/>
    <property type="match status" value="1"/>
</dbReference>
<keyword evidence="3" id="KW-0238">DNA-binding</keyword>
<dbReference type="CDD" id="cd08472">
    <property type="entry name" value="PBP2_CrgA_like_3"/>
    <property type="match status" value="1"/>
</dbReference>
<keyword evidence="4" id="KW-0804">Transcription</keyword>
<evidence type="ECO:0000256" key="3">
    <source>
        <dbReference type="ARBA" id="ARBA00023125"/>
    </source>
</evidence>
<organism evidence="6 7">
    <name type="scientific">Methylophaga marina</name>
    <dbReference type="NCBI Taxonomy" id="45495"/>
    <lineage>
        <taxon>Bacteria</taxon>
        <taxon>Pseudomonadati</taxon>
        <taxon>Pseudomonadota</taxon>
        <taxon>Gammaproteobacteria</taxon>
        <taxon>Thiotrichales</taxon>
        <taxon>Piscirickettsiaceae</taxon>
        <taxon>Methylophaga</taxon>
    </lineage>
</organism>
<evidence type="ECO:0000256" key="2">
    <source>
        <dbReference type="ARBA" id="ARBA00023015"/>
    </source>
</evidence>
<evidence type="ECO:0000313" key="7">
    <source>
        <dbReference type="Proteomes" id="UP001501476"/>
    </source>
</evidence>
<dbReference type="Proteomes" id="UP001501476">
    <property type="component" value="Unassembled WGS sequence"/>
</dbReference>
<dbReference type="PANTHER" id="PTHR30537">
    <property type="entry name" value="HTH-TYPE TRANSCRIPTIONAL REGULATOR"/>
    <property type="match status" value="1"/>
</dbReference>
<dbReference type="SUPFAM" id="SSF53850">
    <property type="entry name" value="Periplasmic binding protein-like II"/>
    <property type="match status" value="1"/>
</dbReference>